<dbReference type="InterPro" id="IPR000086">
    <property type="entry name" value="NUDIX_hydrolase_dom"/>
</dbReference>
<sequence length="173" mass="18929">MIRLPTIEHAPGLMQEVQSGARVASRVAVKAVIWEGERLRLLHSQRWSCYKFAGGGTETGESHAVALARELREELGAELLELGLPLLTVTELSWAQEAAADVFQMDSFYYPCQVRLGQHPPTLEAYEAELGLTPCLVTPAQAATANARAQAQAAAPRWLRREVAVLRALEQVG</sequence>
<protein>
    <submittedName>
        <fullName evidence="3">NUDIX hydrolase</fullName>
    </submittedName>
</protein>
<dbReference type="STRING" id="693977.Deipr_0007"/>
<dbReference type="EMBL" id="CP002536">
    <property type="protein sequence ID" value="ADY25186.1"/>
    <property type="molecule type" value="Genomic_DNA"/>
</dbReference>
<dbReference type="AlphaFoldDB" id="F0RIS7"/>
<dbReference type="SUPFAM" id="SSF55811">
    <property type="entry name" value="Nudix"/>
    <property type="match status" value="1"/>
</dbReference>
<reference evidence="4" key="1">
    <citation type="submission" date="2011-02" db="EMBL/GenBank/DDBJ databases">
        <title>The complete sequence of chromosome of Deinococcus proteolyticus DSM 20540.</title>
        <authorList>
            <consortium name="US DOE Joint Genome Institute (JGI-PGF)"/>
            <person name="Lucas S."/>
            <person name="Copeland A."/>
            <person name="Lapidus A."/>
            <person name="Bruce D."/>
            <person name="Goodwin L."/>
            <person name="Pitluck S."/>
            <person name="Kyrpides N."/>
            <person name="Mavromatis K."/>
            <person name="Pagani I."/>
            <person name="Ivanova N."/>
            <person name="Ovchinnikova G."/>
            <person name="Zeytun A."/>
            <person name="Detter J.C."/>
            <person name="Han C."/>
            <person name="Land M."/>
            <person name="Hauser L."/>
            <person name="Markowitz V."/>
            <person name="Cheng J.-F."/>
            <person name="Hugenholtz P."/>
            <person name="Woyke T."/>
            <person name="Wu D."/>
            <person name="Pukall R."/>
            <person name="Steenblock K."/>
            <person name="Brambilla E."/>
            <person name="Klenk H.-P."/>
            <person name="Eisen J.A."/>
        </authorList>
    </citation>
    <scope>NUCLEOTIDE SEQUENCE [LARGE SCALE GENOMIC DNA]</scope>
    <source>
        <strain evidence="4">ATCC 35074 / DSM 20540 / JCM 6276 / NBRC 101906 / NCIMB 13154 / VKM Ac-1939 / CCM 2703 / MRP</strain>
    </source>
</reference>
<evidence type="ECO:0000256" key="1">
    <source>
        <dbReference type="ARBA" id="ARBA00022801"/>
    </source>
</evidence>
<organism evidence="3 4">
    <name type="scientific">Deinococcus proteolyticus (strain ATCC 35074 / DSM 20540 / JCM 6276 / NBRC 101906 / NCIMB 13154 / VKM Ac-1939 / CCM 2703 / MRP)</name>
    <dbReference type="NCBI Taxonomy" id="693977"/>
    <lineage>
        <taxon>Bacteria</taxon>
        <taxon>Thermotogati</taxon>
        <taxon>Deinococcota</taxon>
        <taxon>Deinococci</taxon>
        <taxon>Deinococcales</taxon>
        <taxon>Deinococcaceae</taxon>
        <taxon>Deinococcus</taxon>
    </lineage>
</organism>
<keyword evidence="4" id="KW-1185">Reference proteome</keyword>
<dbReference type="Gene3D" id="3.90.79.10">
    <property type="entry name" value="Nucleoside Triphosphate Pyrophosphohydrolase"/>
    <property type="match status" value="1"/>
</dbReference>
<dbReference type="InterPro" id="IPR015797">
    <property type="entry name" value="NUDIX_hydrolase-like_dom_sf"/>
</dbReference>
<keyword evidence="1 3" id="KW-0378">Hydrolase</keyword>
<feature type="domain" description="Nudix hydrolase" evidence="2">
    <location>
        <begin position="24"/>
        <end position="160"/>
    </location>
</feature>
<evidence type="ECO:0000259" key="2">
    <source>
        <dbReference type="PROSITE" id="PS51462"/>
    </source>
</evidence>
<dbReference type="KEGG" id="dpt:Deipr_0007"/>
<dbReference type="GO" id="GO:0016787">
    <property type="term" value="F:hydrolase activity"/>
    <property type="evidence" value="ECO:0007669"/>
    <property type="project" value="UniProtKB-KW"/>
</dbReference>
<dbReference type="PROSITE" id="PS51462">
    <property type="entry name" value="NUDIX"/>
    <property type="match status" value="1"/>
</dbReference>
<dbReference type="InterPro" id="IPR020084">
    <property type="entry name" value="NUDIX_hydrolase_CS"/>
</dbReference>
<dbReference type="OrthoDB" id="511483at2"/>
<proteinExistence type="predicted"/>
<dbReference type="Proteomes" id="UP000007718">
    <property type="component" value="Chromosome"/>
</dbReference>
<evidence type="ECO:0000313" key="4">
    <source>
        <dbReference type="Proteomes" id="UP000007718"/>
    </source>
</evidence>
<reference evidence="3 4" key="2">
    <citation type="journal article" date="2012" name="Stand. Genomic Sci.">
        <title>Complete genome sequence of the orange-red pigmented, radioresistant Deinococcus proteolyticus type strain (MRP(T)).</title>
        <authorList>
            <person name="Copeland A."/>
            <person name="Zeytun A."/>
            <person name="Yassawong M."/>
            <person name="Nolan M."/>
            <person name="Lucas S."/>
            <person name="Hammon N."/>
            <person name="Deshpande S."/>
            <person name="Cheng J.F."/>
            <person name="Han C."/>
            <person name="Tapia R."/>
            <person name="Goodwin L.A."/>
            <person name="Pitluck S."/>
            <person name="Mavromatis K."/>
            <person name="Liolios K."/>
            <person name="Pagani I."/>
            <person name="Ivanova N."/>
            <person name="Mikhailova N."/>
            <person name="Pati A."/>
            <person name="Chen A."/>
            <person name="Palaniappan K."/>
            <person name="Land M."/>
            <person name="Hauser L."/>
            <person name="Jeffries C.D."/>
            <person name="Brambilla E.M."/>
            <person name="Rohde M."/>
            <person name="Sikorski J."/>
            <person name="Pukall R."/>
            <person name="Goker M."/>
            <person name="Detter J.C."/>
            <person name="Woyke T."/>
            <person name="Bristow J."/>
            <person name="Eisen J.A."/>
            <person name="Markowitz V."/>
            <person name="Hugenholtz P."/>
            <person name="Kyrpides N.C."/>
            <person name="Klenk H.P."/>
            <person name="Lapidus A."/>
        </authorList>
    </citation>
    <scope>NUCLEOTIDE SEQUENCE [LARGE SCALE GENOMIC DNA]</scope>
    <source>
        <strain evidence="4">ATCC 35074 / DSM 20540 / JCM 6276 / NBRC 101906 / NCIMB 13154 / VKM Ac-1939 / CCM 2703 / MRP</strain>
    </source>
</reference>
<evidence type="ECO:0000313" key="3">
    <source>
        <dbReference type="EMBL" id="ADY25186.1"/>
    </source>
</evidence>
<dbReference type="Pfam" id="PF00293">
    <property type="entry name" value="NUDIX"/>
    <property type="match status" value="1"/>
</dbReference>
<name>F0RIS7_DEIPM</name>
<gene>
    <name evidence="3" type="ordered locus">Deipr_0007</name>
</gene>
<dbReference type="PROSITE" id="PS00893">
    <property type="entry name" value="NUDIX_BOX"/>
    <property type="match status" value="1"/>
</dbReference>
<accession>F0RIS7</accession>
<dbReference type="eggNOG" id="COG0494">
    <property type="taxonomic scope" value="Bacteria"/>
</dbReference>
<dbReference type="RefSeq" id="WP_013613795.1">
    <property type="nucleotide sequence ID" value="NC_015161.1"/>
</dbReference>
<dbReference type="HOGENOM" id="CLU_106692_2_0_0"/>